<dbReference type="OrthoDB" id="160470at2759"/>
<gene>
    <name evidence="1" type="ORF">As57867_017154</name>
</gene>
<proteinExistence type="predicted"/>
<protein>
    <submittedName>
        <fullName evidence="1">Uncharacterized protein</fullName>
    </submittedName>
</protein>
<accession>A0A6A4Y4W9</accession>
<organism evidence="1">
    <name type="scientific">Aphanomyces stellatus</name>
    <dbReference type="NCBI Taxonomy" id="120398"/>
    <lineage>
        <taxon>Eukaryota</taxon>
        <taxon>Sar</taxon>
        <taxon>Stramenopiles</taxon>
        <taxon>Oomycota</taxon>
        <taxon>Saprolegniomycetes</taxon>
        <taxon>Saprolegniales</taxon>
        <taxon>Verrucalvaceae</taxon>
        <taxon>Aphanomyces</taxon>
    </lineage>
</organism>
<dbReference type="EMBL" id="VJMH01006056">
    <property type="protein sequence ID" value="KAF0691601.1"/>
    <property type="molecule type" value="Genomic_DNA"/>
</dbReference>
<dbReference type="AlphaFoldDB" id="A0A6A4Y4W9"/>
<reference evidence="1" key="1">
    <citation type="submission" date="2019-06" db="EMBL/GenBank/DDBJ databases">
        <title>Genomics analysis of Aphanomyces spp. identifies a new class of oomycete effector associated with host adaptation.</title>
        <authorList>
            <person name="Gaulin E."/>
        </authorList>
    </citation>
    <scope>NUCLEOTIDE SEQUENCE</scope>
    <source>
        <strain evidence="1">CBS 578.67</strain>
    </source>
</reference>
<name>A0A6A4Y4W9_9STRA</name>
<sequence>FGTFYSWYPKPIVRALNGGTNLALLFLNPANAGRPTTQVLQATSSFAWSPVTPLLPLSDTGFTLVGATAKAMTATVTLDLVPLSTTSFLAVYAGQLNQVNQKRVSVVEFLGKPVGIATSNGKDIILSGKAKVSDANLNVGKVYLTTTKGDIVAGEATSGDFYTVGSSTLVSADSRVGLAVSSDSIFLS</sequence>
<comment type="caution">
    <text evidence="1">The sequence shown here is derived from an EMBL/GenBank/DDBJ whole genome shotgun (WGS) entry which is preliminary data.</text>
</comment>
<feature type="non-terminal residue" evidence="1">
    <location>
        <position position="1"/>
    </location>
</feature>
<evidence type="ECO:0000313" key="1">
    <source>
        <dbReference type="EMBL" id="KAF0691601.1"/>
    </source>
</evidence>